<dbReference type="AlphaFoldDB" id="A0A5C7IAE9"/>
<evidence type="ECO:0000259" key="2">
    <source>
        <dbReference type="Pfam" id="PF23247"/>
    </source>
</evidence>
<comment type="caution">
    <text evidence="3">The sequence shown here is derived from an EMBL/GenBank/DDBJ whole genome shotgun (WGS) entry which is preliminary data.</text>
</comment>
<dbReference type="Gene3D" id="3.80.10.10">
    <property type="entry name" value="Ribonuclease Inhibitor"/>
    <property type="match status" value="1"/>
</dbReference>
<name>A0A5C7IAE9_9ROSI</name>
<reference evidence="4" key="1">
    <citation type="journal article" date="2019" name="Gigascience">
        <title>De novo genome assembly of the endangered Acer yangbiense, a plant species with extremely small populations endemic to Yunnan Province, China.</title>
        <authorList>
            <person name="Yang J."/>
            <person name="Wariss H.M."/>
            <person name="Tao L."/>
            <person name="Zhang R."/>
            <person name="Yun Q."/>
            <person name="Hollingsworth P."/>
            <person name="Dao Z."/>
            <person name="Luo G."/>
            <person name="Guo H."/>
            <person name="Ma Y."/>
            <person name="Sun W."/>
        </authorList>
    </citation>
    <scope>NUCLEOTIDE SEQUENCE [LARGE SCALE GENOMIC DNA]</scope>
    <source>
        <strain evidence="4">cv. Malutang</strain>
    </source>
</reference>
<evidence type="ECO:0000256" key="1">
    <source>
        <dbReference type="ARBA" id="ARBA00022821"/>
    </source>
</evidence>
<dbReference type="Pfam" id="PF23247">
    <property type="entry name" value="LRR_RPS2"/>
    <property type="match status" value="2"/>
</dbReference>
<dbReference type="PANTHER" id="PTHR33463:SF198">
    <property type="entry name" value="RPP4C3"/>
    <property type="match status" value="1"/>
</dbReference>
<gene>
    <name evidence="3" type="ORF">EZV62_006994</name>
</gene>
<feature type="domain" description="Disease resistance protein At4g27190-like leucine-rich repeats" evidence="2">
    <location>
        <begin position="170"/>
        <end position="268"/>
    </location>
</feature>
<dbReference type="PANTHER" id="PTHR33463">
    <property type="entry name" value="NB-ARC DOMAIN-CONTAINING PROTEIN-RELATED"/>
    <property type="match status" value="1"/>
</dbReference>
<keyword evidence="4" id="KW-1185">Reference proteome</keyword>
<protein>
    <recommendedName>
        <fullName evidence="2">Disease resistance protein At4g27190-like leucine-rich repeats domain-containing protein</fullName>
    </recommendedName>
</protein>
<dbReference type="EMBL" id="VAHF01000003">
    <property type="protein sequence ID" value="TXG65719.1"/>
    <property type="molecule type" value="Genomic_DNA"/>
</dbReference>
<dbReference type="InterPro" id="IPR032675">
    <property type="entry name" value="LRR_dom_sf"/>
</dbReference>
<evidence type="ECO:0000313" key="4">
    <source>
        <dbReference type="Proteomes" id="UP000323000"/>
    </source>
</evidence>
<organism evidence="3 4">
    <name type="scientific">Acer yangbiense</name>
    <dbReference type="NCBI Taxonomy" id="1000413"/>
    <lineage>
        <taxon>Eukaryota</taxon>
        <taxon>Viridiplantae</taxon>
        <taxon>Streptophyta</taxon>
        <taxon>Embryophyta</taxon>
        <taxon>Tracheophyta</taxon>
        <taxon>Spermatophyta</taxon>
        <taxon>Magnoliopsida</taxon>
        <taxon>eudicotyledons</taxon>
        <taxon>Gunneridae</taxon>
        <taxon>Pentapetalae</taxon>
        <taxon>rosids</taxon>
        <taxon>malvids</taxon>
        <taxon>Sapindales</taxon>
        <taxon>Sapindaceae</taxon>
        <taxon>Hippocastanoideae</taxon>
        <taxon>Acereae</taxon>
        <taxon>Acer</taxon>
    </lineage>
</organism>
<feature type="domain" description="Disease resistance protein At4g27190-like leucine-rich repeats" evidence="2">
    <location>
        <begin position="26"/>
        <end position="129"/>
    </location>
</feature>
<accession>A0A5C7IAE9</accession>
<dbReference type="InterPro" id="IPR057135">
    <property type="entry name" value="At4g27190-like_LRR"/>
</dbReference>
<keyword evidence="1" id="KW-0611">Plant defense</keyword>
<proteinExistence type="predicted"/>
<dbReference type="InterPro" id="IPR018247">
    <property type="entry name" value="EF_Hand_1_Ca_BS"/>
</dbReference>
<dbReference type="Proteomes" id="UP000323000">
    <property type="component" value="Chromosome 3"/>
</dbReference>
<dbReference type="OrthoDB" id="1747797at2759"/>
<dbReference type="PROSITE" id="PS00018">
    <property type="entry name" value="EF_HAND_1"/>
    <property type="match status" value="1"/>
</dbReference>
<sequence>MFRIVPTFCVLLNPWHGNCSMSFPESLSLHNLINLKKICYGPLVTKSFCNLKKIKVRNCDKLKNIFSLSIAKGLPQLEVLEVIACKNMEGIFVVGREDDVNNDKVIDTIEFGQLRSLTLKSLPQLRSFCLDVKTPYVLQNTQKLLTDEIRSNEVVLEDELDTPMALLDGKLQHLMICKCSVLEEITVKEQAVFPNLEDIIISHMDNLEMIRCLPKLKYVRNKDPQGILSFQNLRAVRVSACQNLKILFPASISISLLQLEELDMYNCGVEEIISKEGEAKAAARFVFPRMTSLRLCKLAELRNFYPGIHNSEWPMLKKLELY</sequence>
<dbReference type="InterPro" id="IPR050905">
    <property type="entry name" value="Plant_NBS-LRR"/>
</dbReference>
<evidence type="ECO:0000313" key="3">
    <source>
        <dbReference type="EMBL" id="TXG65719.1"/>
    </source>
</evidence>
<dbReference type="SUPFAM" id="SSF52047">
    <property type="entry name" value="RNI-like"/>
    <property type="match status" value="1"/>
</dbReference>